<accession>A0A834XGJ2</accession>
<dbReference type="GO" id="GO:0004523">
    <property type="term" value="F:RNA-DNA hybrid ribonuclease activity"/>
    <property type="evidence" value="ECO:0007669"/>
    <property type="project" value="InterPro"/>
</dbReference>
<dbReference type="EMBL" id="JAAIUW010000001">
    <property type="protein sequence ID" value="KAF7844677.1"/>
    <property type="molecule type" value="Genomic_DNA"/>
</dbReference>
<comment type="caution">
    <text evidence="2">The sequence shown here is derived from an EMBL/GenBank/DDBJ whole genome shotgun (WGS) entry which is preliminary data.</text>
</comment>
<keyword evidence="2" id="KW-0695">RNA-directed DNA polymerase</keyword>
<keyword evidence="3" id="KW-1185">Reference proteome</keyword>
<dbReference type="InterPro" id="IPR053151">
    <property type="entry name" value="RNase_H-like"/>
</dbReference>
<keyword evidence="2" id="KW-0808">Transferase</keyword>
<dbReference type="Gene3D" id="3.30.420.10">
    <property type="entry name" value="Ribonuclease H-like superfamily/Ribonuclease H"/>
    <property type="match status" value="1"/>
</dbReference>
<evidence type="ECO:0000259" key="1">
    <source>
        <dbReference type="Pfam" id="PF13456"/>
    </source>
</evidence>
<name>A0A834XGJ2_9FABA</name>
<dbReference type="AlphaFoldDB" id="A0A834XGJ2"/>
<dbReference type="OrthoDB" id="1938131at2759"/>
<dbReference type="Pfam" id="PF13456">
    <property type="entry name" value="RVT_3"/>
    <property type="match status" value="1"/>
</dbReference>
<dbReference type="InterPro" id="IPR002156">
    <property type="entry name" value="RNaseH_domain"/>
</dbReference>
<dbReference type="InterPro" id="IPR036397">
    <property type="entry name" value="RNaseH_sf"/>
</dbReference>
<evidence type="ECO:0000313" key="3">
    <source>
        <dbReference type="Proteomes" id="UP000634136"/>
    </source>
</evidence>
<evidence type="ECO:0000313" key="2">
    <source>
        <dbReference type="EMBL" id="KAF7844677.1"/>
    </source>
</evidence>
<protein>
    <submittedName>
        <fullName evidence="2">Putative reverse transcriptase</fullName>
    </submittedName>
</protein>
<dbReference type="GO" id="GO:0003676">
    <property type="term" value="F:nucleic acid binding"/>
    <property type="evidence" value="ECO:0007669"/>
    <property type="project" value="InterPro"/>
</dbReference>
<keyword evidence="2" id="KW-0548">Nucleotidyltransferase</keyword>
<proteinExistence type="predicted"/>
<sequence>MTEVARKHRKISDSDICQRCGLLSESALHAMRDCVNHNQNWGCVFGIACWFVWKQRNGWVFSNKCENATAFIPVIEIQVDELRVNVMSKVNDMENHNSDNNTAWKAPPNGWVKINVDGSHMPGRNLISCGGVARNSKGEWICGFTKNMGRGLTIQAELWGILTGLNMAWHQNFRKVIIETDSVAAMEVAQGIITESPMWKVLATRIQDLRCKDWNTALSYSPREGNRVADILAKSTLSMPLGDRFLLRAPDMCHVVLSRDVEGLDSVYCSPC</sequence>
<dbReference type="PANTHER" id="PTHR47723">
    <property type="entry name" value="OS05G0353850 PROTEIN"/>
    <property type="match status" value="1"/>
</dbReference>
<dbReference type="GO" id="GO:0003964">
    <property type="term" value="F:RNA-directed DNA polymerase activity"/>
    <property type="evidence" value="ECO:0007669"/>
    <property type="project" value="UniProtKB-KW"/>
</dbReference>
<gene>
    <name evidence="2" type="ORF">G2W53_001582</name>
</gene>
<dbReference type="SUPFAM" id="SSF53098">
    <property type="entry name" value="Ribonuclease H-like"/>
    <property type="match status" value="1"/>
</dbReference>
<dbReference type="Proteomes" id="UP000634136">
    <property type="component" value="Unassembled WGS sequence"/>
</dbReference>
<reference evidence="2" key="1">
    <citation type="submission" date="2020-09" db="EMBL/GenBank/DDBJ databases">
        <title>Genome-Enabled Discovery of Anthraquinone Biosynthesis in Senna tora.</title>
        <authorList>
            <person name="Kang S.-H."/>
            <person name="Pandey R.P."/>
            <person name="Lee C.-M."/>
            <person name="Sim J.-S."/>
            <person name="Jeong J.-T."/>
            <person name="Choi B.-S."/>
            <person name="Jung M."/>
            <person name="Ginzburg D."/>
            <person name="Zhao K."/>
            <person name="Won S.Y."/>
            <person name="Oh T.-J."/>
            <person name="Yu Y."/>
            <person name="Kim N.-H."/>
            <person name="Lee O.R."/>
            <person name="Lee T.-H."/>
            <person name="Bashyal P."/>
            <person name="Kim T.-S."/>
            <person name="Lee W.-H."/>
            <person name="Kawkins C."/>
            <person name="Kim C.-K."/>
            <person name="Kim J.S."/>
            <person name="Ahn B.O."/>
            <person name="Rhee S.Y."/>
            <person name="Sohng J.K."/>
        </authorList>
    </citation>
    <scope>NUCLEOTIDE SEQUENCE</scope>
    <source>
        <tissue evidence="2">Leaf</tissue>
    </source>
</reference>
<dbReference type="PANTHER" id="PTHR47723:SF13">
    <property type="entry name" value="PUTATIVE-RELATED"/>
    <property type="match status" value="1"/>
</dbReference>
<organism evidence="2 3">
    <name type="scientific">Senna tora</name>
    <dbReference type="NCBI Taxonomy" id="362788"/>
    <lineage>
        <taxon>Eukaryota</taxon>
        <taxon>Viridiplantae</taxon>
        <taxon>Streptophyta</taxon>
        <taxon>Embryophyta</taxon>
        <taxon>Tracheophyta</taxon>
        <taxon>Spermatophyta</taxon>
        <taxon>Magnoliopsida</taxon>
        <taxon>eudicotyledons</taxon>
        <taxon>Gunneridae</taxon>
        <taxon>Pentapetalae</taxon>
        <taxon>rosids</taxon>
        <taxon>fabids</taxon>
        <taxon>Fabales</taxon>
        <taxon>Fabaceae</taxon>
        <taxon>Caesalpinioideae</taxon>
        <taxon>Cassia clade</taxon>
        <taxon>Senna</taxon>
    </lineage>
</organism>
<dbReference type="CDD" id="cd06222">
    <property type="entry name" value="RNase_H_like"/>
    <property type="match status" value="1"/>
</dbReference>
<dbReference type="InterPro" id="IPR012337">
    <property type="entry name" value="RNaseH-like_sf"/>
</dbReference>
<feature type="domain" description="RNase H type-1" evidence="1">
    <location>
        <begin position="115"/>
        <end position="235"/>
    </location>
</feature>
<dbReference type="InterPro" id="IPR044730">
    <property type="entry name" value="RNase_H-like_dom_plant"/>
</dbReference>